<gene>
    <name evidence="1" type="ORF">GR167_09400</name>
</gene>
<proteinExistence type="predicted"/>
<comment type="caution">
    <text evidence="1">The sequence shown here is derived from an EMBL/GenBank/DDBJ whole genome shotgun (WGS) entry which is preliminary data.</text>
</comment>
<evidence type="ECO:0000313" key="2">
    <source>
        <dbReference type="Proteomes" id="UP000479043"/>
    </source>
</evidence>
<name>A0A6L8LHI6_9RHOB</name>
<dbReference type="RefSeq" id="WP_160973209.1">
    <property type="nucleotide sequence ID" value="NZ_WWEN01000003.1"/>
</dbReference>
<dbReference type="Proteomes" id="UP000479043">
    <property type="component" value="Unassembled WGS sequence"/>
</dbReference>
<accession>A0A6L8LHI6</accession>
<keyword evidence="2" id="KW-1185">Reference proteome</keyword>
<protein>
    <submittedName>
        <fullName evidence="1">Uncharacterized protein</fullName>
    </submittedName>
</protein>
<organism evidence="1 2">
    <name type="scientific">Thalassovita mangrovi</name>
    <dbReference type="NCBI Taxonomy" id="2692236"/>
    <lineage>
        <taxon>Bacteria</taxon>
        <taxon>Pseudomonadati</taxon>
        <taxon>Pseudomonadota</taxon>
        <taxon>Alphaproteobacteria</taxon>
        <taxon>Rhodobacterales</taxon>
        <taxon>Roseobacteraceae</taxon>
        <taxon>Thalassovita</taxon>
    </lineage>
</organism>
<reference evidence="1 2" key="1">
    <citation type="submission" date="2020-01" db="EMBL/GenBank/DDBJ databases">
        <authorList>
            <person name="Chen S."/>
        </authorList>
    </citation>
    <scope>NUCLEOTIDE SEQUENCE [LARGE SCALE GENOMIC DNA]</scope>
    <source>
        <strain evidence="1 2">GS-10</strain>
    </source>
</reference>
<evidence type="ECO:0000313" key="1">
    <source>
        <dbReference type="EMBL" id="MYM55521.1"/>
    </source>
</evidence>
<dbReference type="AlphaFoldDB" id="A0A6L8LHI6"/>
<dbReference type="EMBL" id="WWEN01000003">
    <property type="protein sequence ID" value="MYM55521.1"/>
    <property type="molecule type" value="Genomic_DNA"/>
</dbReference>
<sequence length="126" mass="13491">MSDYAAKLAALDDGTLNPAEFSHRDHVGVAILALQQGDFYDALARISRGLRDLTRAAGVPEKFNATLTFAFVSVIAEALPEEIGDIDRVIDAHPEMTTPGAISALYGAERMRSDIARKLPVLPLAG</sequence>